<keyword evidence="3" id="KW-1185">Reference proteome</keyword>
<evidence type="ECO:0000256" key="1">
    <source>
        <dbReference type="SAM" id="MobiDB-lite"/>
    </source>
</evidence>
<organism evidence="2 3">
    <name type="scientific">Nitzschia inconspicua</name>
    <dbReference type="NCBI Taxonomy" id="303405"/>
    <lineage>
        <taxon>Eukaryota</taxon>
        <taxon>Sar</taxon>
        <taxon>Stramenopiles</taxon>
        <taxon>Ochrophyta</taxon>
        <taxon>Bacillariophyta</taxon>
        <taxon>Bacillariophyceae</taxon>
        <taxon>Bacillariophycidae</taxon>
        <taxon>Bacillariales</taxon>
        <taxon>Bacillariaceae</taxon>
        <taxon>Nitzschia</taxon>
    </lineage>
</organism>
<gene>
    <name evidence="2" type="ORF">IV203_028415</name>
</gene>
<dbReference type="PANTHER" id="PTHR35213:SF3">
    <property type="entry name" value="MYB-LIKE DOMAIN-CONTAINING PROTEIN"/>
    <property type="match status" value="1"/>
</dbReference>
<name>A0A9K3LPJ6_9STRA</name>
<dbReference type="AlphaFoldDB" id="A0A9K3LPJ6"/>
<reference evidence="2" key="1">
    <citation type="journal article" date="2021" name="Sci. Rep.">
        <title>Diploid genomic architecture of Nitzschia inconspicua, an elite biomass production diatom.</title>
        <authorList>
            <person name="Oliver A."/>
            <person name="Podell S."/>
            <person name="Pinowska A."/>
            <person name="Traller J.C."/>
            <person name="Smith S.R."/>
            <person name="McClure R."/>
            <person name="Beliaev A."/>
            <person name="Bohutskyi P."/>
            <person name="Hill E.A."/>
            <person name="Rabines A."/>
            <person name="Zheng H."/>
            <person name="Allen L.Z."/>
            <person name="Kuo A."/>
            <person name="Grigoriev I.V."/>
            <person name="Allen A.E."/>
            <person name="Hazlebeck D."/>
            <person name="Allen E.E."/>
        </authorList>
    </citation>
    <scope>NUCLEOTIDE SEQUENCE</scope>
    <source>
        <strain evidence="2">Hildebrandi</strain>
    </source>
</reference>
<dbReference type="Proteomes" id="UP000693970">
    <property type="component" value="Unassembled WGS sequence"/>
</dbReference>
<dbReference type="EMBL" id="JAGRRH010000007">
    <property type="protein sequence ID" value="KAG7365745.1"/>
    <property type="molecule type" value="Genomic_DNA"/>
</dbReference>
<feature type="region of interest" description="Disordered" evidence="1">
    <location>
        <begin position="547"/>
        <end position="579"/>
    </location>
</feature>
<dbReference type="OrthoDB" id="37418at2759"/>
<dbReference type="PANTHER" id="PTHR35213">
    <property type="entry name" value="RING-TYPE DOMAIN-CONTAINING PROTEIN-RELATED"/>
    <property type="match status" value="1"/>
</dbReference>
<reference evidence="2" key="2">
    <citation type="submission" date="2021-04" db="EMBL/GenBank/DDBJ databases">
        <authorList>
            <person name="Podell S."/>
        </authorList>
    </citation>
    <scope>NUCLEOTIDE SEQUENCE</scope>
    <source>
        <strain evidence="2">Hildebrandi</strain>
    </source>
</reference>
<feature type="compositionally biased region" description="Polar residues" evidence="1">
    <location>
        <begin position="552"/>
        <end position="569"/>
    </location>
</feature>
<sequence length="720" mass="79500">MMASPLDALVVDDLGAAGLASNPFLMFGHVSMSGGDEYVRCSRCGFGGCDLRVSGCGCTLHARCIVLPTNGTTLQACTCCNRPASGLSLIPMSFREIDDAKESNTILPAVLGKGRKRKGSPGETELDSQGVYISERRTGRWTTEEMALCDKMIAKFESGELPISSNIKLNEFLGNMLKSKQSRLTKKMKNAKLSARTYQRHAGGILNDNEAQEFSELEDFFFQSISDPQDRAEIKFHMQREWREQFSLYCNTIGQPLDADAWLNSVEEMDRRSSLAKDAARMAKRKLMMGFALRTDRRNPDHGVFIEKSESDDRVARGPDGLETDFNEQQELLQLLTEEAKQSGMTDINGKSSLLHSAPFLSKTVAYMQRHNVPFEHLDIWVPSFVPTEEETQIGQQQQPTCRLCFAGSATLDETVAEDGKTKSPVSPESQFNLYAFGDYSQKFSFDVGCGLPGRVYESGRPTWEQSVQNAPHHHFERCGGALQWGIKTVVGIPIASPNVGRVVIVLYSTYDRPKDQDLVSRLSDEFTRLMPSPKWKLVVDVGEAEHAPPTHDTSVGDGSSEVLDSSSEAGKPSNGRDPRVDKVVSLLGELMPSDPNSALAPYLSGFMSLRLLLLKPSKSLEEEDRAQTMLDSYTSYVQGGRSKSDIGIMLARDYMYLYLSQQNNNTSLATGFFNVGQGKTCDHAVVPSLSGYLFDFDFQHSPMLGPVSVNDALSVVSNN</sequence>
<comment type="caution">
    <text evidence="2">The sequence shown here is derived from an EMBL/GenBank/DDBJ whole genome shotgun (WGS) entry which is preliminary data.</text>
</comment>
<evidence type="ECO:0000313" key="2">
    <source>
        <dbReference type="EMBL" id="KAG7365745.1"/>
    </source>
</evidence>
<protein>
    <submittedName>
        <fullName evidence="2">Uncharacterized protein</fullName>
    </submittedName>
</protein>
<accession>A0A9K3LPJ6</accession>
<proteinExistence type="predicted"/>
<evidence type="ECO:0000313" key="3">
    <source>
        <dbReference type="Proteomes" id="UP000693970"/>
    </source>
</evidence>